<dbReference type="EMBL" id="MEHA01000002">
    <property type="protein sequence ID" value="ODR55231.1"/>
    <property type="molecule type" value="Genomic_DNA"/>
</dbReference>
<keyword evidence="3" id="KW-1003">Cell membrane</keyword>
<evidence type="ECO:0000256" key="2">
    <source>
        <dbReference type="ARBA" id="ARBA00022448"/>
    </source>
</evidence>
<dbReference type="InterPro" id="IPR035906">
    <property type="entry name" value="MetI-like_sf"/>
</dbReference>
<evidence type="ECO:0000256" key="4">
    <source>
        <dbReference type="ARBA" id="ARBA00022692"/>
    </source>
</evidence>
<reference evidence="9 10" key="2">
    <citation type="submission" date="2016-08" db="EMBL/GenBank/DDBJ databases">
        <authorList>
            <person name="Seilhamer J.J."/>
        </authorList>
    </citation>
    <scope>NUCLEOTIDE SEQUENCE [LARGE SCALE GENOMIC DNA]</scope>
    <source>
        <strain evidence="9 10">NML150140-1</strain>
    </source>
</reference>
<accession>A0A1E3UNL7</accession>
<keyword evidence="6 7" id="KW-0472">Membrane</keyword>
<gene>
    <name evidence="9" type="ORF">BEI59_04830</name>
    <name evidence="8" type="ORF">BEI63_23645</name>
</gene>
<keyword evidence="2" id="KW-0813">Transport</keyword>
<dbReference type="SUPFAM" id="SSF161098">
    <property type="entry name" value="MetI-like"/>
    <property type="match status" value="1"/>
</dbReference>
<evidence type="ECO:0000313" key="9">
    <source>
        <dbReference type="EMBL" id="ODR55231.1"/>
    </source>
</evidence>
<proteinExistence type="predicted"/>
<dbReference type="AlphaFoldDB" id="A0A1E3UNL7"/>
<dbReference type="CDD" id="cd06261">
    <property type="entry name" value="TM_PBP2"/>
    <property type="match status" value="1"/>
</dbReference>
<protein>
    <submittedName>
        <fullName evidence="9">Sugar ABC transporter permease</fullName>
    </submittedName>
</protein>
<feature type="transmembrane region" description="Helical" evidence="7">
    <location>
        <begin position="12"/>
        <end position="35"/>
    </location>
</feature>
<sequence>MAGKGKGFRLFSNLIMVILTVGALMPFILLITSSITSEAVITKYGYSFIPREIDFTAYRYLLLSGGKILKAYGMTIIVAGIGTTLNIFMTMAFGYLLSKKDLPGRNAISFFIFFTMLFSGGMIPGYIVWSQVMHVSDTIFGLICPNLMMSAFNIILMRTYFTTNVPLELCEAAEMDSCTQVGILFHIYIPLSKPMISTLALFAALAYWNDWINGLYYLVRNKELYTIQNVLNTMQNNVQFLKDYATSGMAEFSSAIPSLGVRMAIAVISIIPIMIVYPFFQKSFVRGIVIGGVKG</sequence>
<dbReference type="Proteomes" id="UP000094271">
    <property type="component" value="Unassembled WGS sequence"/>
</dbReference>
<dbReference type="PANTHER" id="PTHR43744:SF9">
    <property type="entry name" value="POLYGALACTURONAN_RHAMNOGALACTURONAN TRANSPORT SYSTEM PERMEASE PROTEIN YTCP"/>
    <property type="match status" value="1"/>
</dbReference>
<keyword evidence="11" id="KW-1185">Reference proteome</keyword>
<evidence type="ECO:0000313" key="10">
    <source>
        <dbReference type="Proteomes" id="UP000094271"/>
    </source>
</evidence>
<evidence type="ECO:0000313" key="8">
    <source>
        <dbReference type="EMBL" id="ODR50093.1"/>
    </source>
</evidence>
<dbReference type="OrthoDB" id="2064193at2"/>
<dbReference type="Gene3D" id="1.10.3720.10">
    <property type="entry name" value="MetI-like"/>
    <property type="match status" value="1"/>
</dbReference>
<evidence type="ECO:0000256" key="5">
    <source>
        <dbReference type="ARBA" id="ARBA00022989"/>
    </source>
</evidence>
<feature type="transmembrane region" description="Helical" evidence="7">
    <location>
        <begin position="108"/>
        <end position="127"/>
    </location>
</feature>
<feature type="transmembrane region" description="Helical" evidence="7">
    <location>
        <begin position="182"/>
        <end position="208"/>
    </location>
</feature>
<evidence type="ECO:0000256" key="7">
    <source>
        <dbReference type="SAM" id="Phobius"/>
    </source>
</evidence>
<dbReference type="GO" id="GO:0005886">
    <property type="term" value="C:plasma membrane"/>
    <property type="evidence" value="ECO:0007669"/>
    <property type="project" value="UniProtKB-SubCell"/>
</dbReference>
<feature type="transmembrane region" description="Helical" evidence="7">
    <location>
        <begin position="139"/>
        <end position="161"/>
    </location>
</feature>
<keyword evidence="5 7" id="KW-1133">Transmembrane helix</keyword>
<organism evidence="9 10">
    <name type="scientific">Eisenbergiella tayi</name>
    <dbReference type="NCBI Taxonomy" id="1432052"/>
    <lineage>
        <taxon>Bacteria</taxon>
        <taxon>Bacillati</taxon>
        <taxon>Bacillota</taxon>
        <taxon>Clostridia</taxon>
        <taxon>Lachnospirales</taxon>
        <taxon>Lachnospiraceae</taxon>
        <taxon>Eisenbergiella</taxon>
    </lineage>
</organism>
<comment type="caution">
    <text evidence="9">The sequence shown here is derived from an EMBL/GenBank/DDBJ whole genome shotgun (WGS) entry which is preliminary data.</text>
</comment>
<comment type="subcellular location">
    <subcellularLocation>
        <location evidence="1">Cell membrane</location>
        <topology evidence="1">Multi-pass membrane protein</topology>
    </subcellularLocation>
</comment>
<name>A0A1E3UNL7_9FIRM</name>
<evidence type="ECO:0000313" key="11">
    <source>
        <dbReference type="Proteomes" id="UP000094869"/>
    </source>
</evidence>
<evidence type="ECO:0000256" key="1">
    <source>
        <dbReference type="ARBA" id="ARBA00004651"/>
    </source>
</evidence>
<dbReference type="Proteomes" id="UP000094869">
    <property type="component" value="Unassembled WGS sequence"/>
</dbReference>
<dbReference type="GO" id="GO:0055085">
    <property type="term" value="P:transmembrane transport"/>
    <property type="evidence" value="ECO:0007669"/>
    <property type="project" value="InterPro"/>
</dbReference>
<reference evidence="8 11" key="1">
    <citation type="submission" date="2016-08" db="EMBL/GenBank/DDBJ databases">
        <title>Characterization of Isolates of Eisenbergiella tayi Derived from Blood Cultures, Using Whole Genome Sequencing.</title>
        <authorList>
            <person name="Bernier A.-M."/>
            <person name="Burdz T."/>
            <person name="Wiebe D."/>
            <person name="Bernard K."/>
        </authorList>
    </citation>
    <scope>NUCLEOTIDE SEQUENCE [LARGE SCALE GENOMIC DNA]</scope>
    <source>
        <strain evidence="8 11">NML120146</strain>
    </source>
</reference>
<dbReference type="RefSeq" id="WP_069410646.1">
    <property type="nucleotide sequence ID" value="NZ_DBFYTW010000356.1"/>
</dbReference>
<feature type="transmembrane region" description="Helical" evidence="7">
    <location>
        <begin position="259"/>
        <end position="280"/>
    </location>
</feature>
<evidence type="ECO:0000256" key="3">
    <source>
        <dbReference type="ARBA" id="ARBA00022475"/>
    </source>
</evidence>
<evidence type="ECO:0000256" key="6">
    <source>
        <dbReference type="ARBA" id="ARBA00023136"/>
    </source>
</evidence>
<dbReference type="PANTHER" id="PTHR43744">
    <property type="entry name" value="ABC TRANSPORTER PERMEASE PROTEIN MG189-RELATED-RELATED"/>
    <property type="match status" value="1"/>
</dbReference>
<feature type="transmembrane region" description="Helical" evidence="7">
    <location>
        <begin position="71"/>
        <end position="96"/>
    </location>
</feature>
<keyword evidence="4 7" id="KW-0812">Transmembrane</keyword>
<dbReference type="InterPro" id="IPR000515">
    <property type="entry name" value="MetI-like"/>
</dbReference>
<dbReference type="EMBL" id="MEHD01000036">
    <property type="protein sequence ID" value="ODR50093.1"/>
    <property type="molecule type" value="Genomic_DNA"/>
</dbReference>